<dbReference type="RefSeq" id="WP_217906994.1">
    <property type="nucleotide sequence ID" value="NZ_CP040089.1"/>
</dbReference>
<dbReference type="Gene3D" id="3.90.950.10">
    <property type="match status" value="1"/>
</dbReference>
<dbReference type="Pfam" id="PF01725">
    <property type="entry name" value="Ham1p_like"/>
    <property type="match status" value="1"/>
</dbReference>
<dbReference type="KEGG" id="ncon:LC1Nh_0569"/>
<keyword evidence="2 3" id="KW-0378">Hydrolase</keyword>
<proteinExistence type="inferred from homology"/>
<evidence type="ECO:0000256" key="1">
    <source>
        <dbReference type="ARBA" id="ARBA00008023"/>
    </source>
</evidence>
<organism evidence="3 4">
    <name type="scientific">Candidatus Nanohalobium constans</name>
    <dbReference type="NCBI Taxonomy" id="2565781"/>
    <lineage>
        <taxon>Archaea</taxon>
        <taxon>Candidatus Nanohalarchaeota</taxon>
        <taxon>Candidatus Nanohalobia</taxon>
        <taxon>Candidatus Nanohalobiales</taxon>
        <taxon>Candidatus Nanohalobiaceae</taxon>
        <taxon>Candidatus Nanohalobium</taxon>
    </lineage>
</organism>
<dbReference type="SUPFAM" id="SSF52972">
    <property type="entry name" value="ITPase-like"/>
    <property type="match status" value="1"/>
</dbReference>
<dbReference type="GO" id="GO:0005737">
    <property type="term" value="C:cytoplasm"/>
    <property type="evidence" value="ECO:0007669"/>
    <property type="project" value="TreeGrafter"/>
</dbReference>
<dbReference type="Proteomes" id="UP000377803">
    <property type="component" value="Chromosome"/>
</dbReference>
<sequence>MEVLLITGNPEKVEAAEKAFEKTEINVKQLDDDHPEIQASNSLEVAKNRVKKAIRNHDNPVIREDHSLYLDAIPGFPGPYMSYFDDNLNAEKLVELLEDKKRTGYFEIATVIGFPDGKIKEYESKVPIKISKEVRGQEGNLEKVLMLEKSDKTFAETDSESRIELWNKNFREIAKELSK</sequence>
<dbReference type="AlphaFoldDB" id="A0A5Q0UFU2"/>
<dbReference type="InterPro" id="IPR002637">
    <property type="entry name" value="RdgB/HAM1"/>
</dbReference>
<evidence type="ECO:0000313" key="3">
    <source>
        <dbReference type="EMBL" id="QGA80466.1"/>
    </source>
</evidence>
<evidence type="ECO:0000256" key="2">
    <source>
        <dbReference type="ARBA" id="ARBA00022801"/>
    </source>
</evidence>
<name>A0A5Q0UFU2_9ARCH</name>
<protein>
    <submittedName>
        <fullName evidence="3">XTP/dITP diphosphohydrolase</fullName>
        <ecNumber evidence="3">3.6.1.66</ecNumber>
    </submittedName>
</protein>
<dbReference type="EMBL" id="CP040089">
    <property type="protein sequence ID" value="QGA80466.1"/>
    <property type="molecule type" value="Genomic_DNA"/>
</dbReference>
<accession>A0A5Q0UFU2</accession>
<gene>
    <name evidence="3" type="primary">rdgB</name>
    <name evidence="3" type="ORF">LC1Nh_0569</name>
</gene>
<dbReference type="PANTHER" id="PTHR11067:SF9">
    <property type="entry name" value="INOSINE TRIPHOSPHATE PYROPHOSPHATASE"/>
    <property type="match status" value="1"/>
</dbReference>
<evidence type="ECO:0000313" key="4">
    <source>
        <dbReference type="Proteomes" id="UP000377803"/>
    </source>
</evidence>
<comment type="similarity">
    <text evidence="1">Belongs to the HAM1 NTPase family.</text>
</comment>
<dbReference type="InterPro" id="IPR029001">
    <property type="entry name" value="ITPase-like_fam"/>
</dbReference>
<dbReference type="EC" id="3.6.1.66" evidence="3"/>
<keyword evidence="4" id="KW-1185">Reference proteome</keyword>
<dbReference type="GO" id="GO:0036220">
    <property type="term" value="F:ITP diphosphatase activity"/>
    <property type="evidence" value="ECO:0007669"/>
    <property type="project" value="UniProtKB-EC"/>
</dbReference>
<dbReference type="GO" id="GO:0009143">
    <property type="term" value="P:nucleoside triphosphate catabolic process"/>
    <property type="evidence" value="ECO:0007669"/>
    <property type="project" value="InterPro"/>
</dbReference>
<reference evidence="4" key="1">
    <citation type="submission" date="2019-05" db="EMBL/GenBank/DDBJ databases">
        <title>Candidatus Nanohalobium constans, a novel model system to study the DPANN nano-sized archaea: genomic and physiological characterization of a nanoarchaeon co-cultured with its chitinotrophic host.</title>
        <authorList>
            <person name="La Cono V."/>
            <person name="Arcadi E."/>
            <person name="Crisafi F."/>
            <person name="Denaro R."/>
            <person name="La Spada G."/>
            <person name="Messina E."/>
            <person name="Smedile F."/>
            <person name="Toshchakov S.V."/>
            <person name="Shevchenko M.A."/>
            <person name="Golyshin P.N."/>
            <person name="Golyshina O.V."/>
            <person name="Ferrer M."/>
            <person name="Rohde M."/>
            <person name="Mushegian A."/>
            <person name="Sorokin D.Y."/>
            <person name="Giuliano L."/>
            <person name="Yakimov M.M."/>
        </authorList>
    </citation>
    <scope>NUCLEOTIDE SEQUENCE [LARGE SCALE GENOMIC DNA]</scope>
    <source>
        <strain evidence="4">LC1Nh</strain>
    </source>
</reference>
<dbReference type="OrthoDB" id="372108at2157"/>
<dbReference type="GeneID" id="42364954"/>
<dbReference type="PANTHER" id="PTHR11067">
    <property type="entry name" value="INOSINE TRIPHOSPHATE PYROPHOSPHATASE/HAM1 PROTEIN"/>
    <property type="match status" value="1"/>
</dbReference>